<feature type="region of interest" description="Disordered" evidence="1">
    <location>
        <begin position="1"/>
        <end position="74"/>
    </location>
</feature>
<dbReference type="EMBL" id="BAAABX010000035">
    <property type="protein sequence ID" value="GAA0408854.1"/>
    <property type="molecule type" value="Genomic_DNA"/>
</dbReference>
<feature type="compositionally biased region" description="Basic residues" evidence="1">
    <location>
        <begin position="14"/>
        <end position="23"/>
    </location>
</feature>
<evidence type="ECO:0000256" key="1">
    <source>
        <dbReference type="SAM" id="MobiDB-lite"/>
    </source>
</evidence>
<evidence type="ECO:0000313" key="3">
    <source>
        <dbReference type="Proteomes" id="UP001500879"/>
    </source>
</evidence>
<sequence length="74" mass="7935">MTARSIPAPPPDKRKARFPKGKRAFAVSGQPRWSEPQLWPPASFSRRAASASSDARAPEVSADSEEYEPPAGAA</sequence>
<organism evidence="2 3">
    <name type="scientific">Streptomyces luteireticuli</name>
    <dbReference type="NCBI Taxonomy" id="173858"/>
    <lineage>
        <taxon>Bacteria</taxon>
        <taxon>Bacillati</taxon>
        <taxon>Actinomycetota</taxon>
        <taxon>Actinomycetes</taxon>
        <taxon>Kitasatosporales</taxon>
        <taxon>Streptomycetaceae</taxon>
        <taxon>Streptomyces</taxon>
    </lineage>
</organism>
<dbReference type="Proteomes" id="UP001500879">
    <property type="component" value="Unassembled WGS sequence"/>
</dbReference>
<accession>A0ABP3IKS8</accession>
<comment type="caution">
    <text evidence="2">The sequence shown here is derived from an EMBL/GenBank/DDBJ whole genome shotgun (WGS) entry which is preliminary data.</text>
</comment>
<feature type="compositionally biased region" description="Low complexity" evidence="1">
    <location>
        <begin position="40"/>
        <end position="55"/>
    </location>
</feature>
<protein>
    <submittedName>
        <fullName evidence="2">Uncharacterized protein</fullName>
    </submittedName>
</protein>
<keyword evidence="3" id="KW-1185">Reference proteome</keyword>
<proteinExistence type="predicted"/>
<reference evidence="3" key="1">
    <citation type="journal article" date="2019" name="Int. J. Syst. Evol. Microbiol.">
        <title>The Global Catalogue of Microorganisms (GCM) 10K type strain sequencing project: providing services to taxonomists for standard genome sequencing and annotation.</title>
        <authorList>
            <consortium name="The Broad Institute Genomics Platform"/>
            <consortium name="The Broad Institute Genome Sequencing Center for Infectious Disease"/>
            <person name="Wu L."/>
            <person name="Ma J."/>
        </authorList>
    </citation>
    <scope>NUCLEOTIDE SEQUENCE [LARGE SCALE GENOMIC DNA]</scope>
    <source>
        <strain evidence="3">JCM 4788</strain>
    </source>
</reference>
<gene>
    <name evidence="2" type="ORF">GCM10010357_32320</name>
</gene>
<name>A0ABP3IKS8_9ACTN</name>
<evidence type="ECO:0000313" key="2">
    <source>
        <dbReference type="EMBL" id="GAA0408854.1"/>
    </source>
</evidence>